<reference evidence="1 2" key="1">
    <citation type="submission" date="2019-03" db="EMBL/GenBank/DDBJ databases">
        <title>Genomic Encyclopedia of Type Strains, Phase IV (KMG-IV): sequencing the most valuable type-strain genomes for metagenomic binning, comparative biology and taxonomic classification.</title>
        <authorList>
            <person name="Goeker M."/>
        </authorList>
    </citation>
    <scope>NUCLEOTIDE SEQUENCE [LARGE SCALE GENOMIC DNA]</scope>
    <source>
        <strain evidence="1 2">DSM 102969</strain>
    </source>
</reference>
<organism evidence="1 2">
    <name type="scientific">Oharaeibacter diazotrophicus</name>
    <dbReference type="NCBI Taxonomy" id="1920512"/>
    <lineage>
        <taxon>Bacteria</taxon>
        <taxon>Pseudomonadati</taxon>
        <taxon>Pseudomonadota</taxon>
        <taxon>Alphaproteobacteria</taxon>
        <taxon>Hyphomicrobiales</taxon>
        <taxon>Pleomorphomonadaceae</taxon>
        <taxon>Oharaeibacter</taxon>
    </lineage>
</organism>
<comment type="caution">
    <text evidence="1">The sequence shown here is derived from an EMBL/GenBank/DDBJ whole genome shotgun (WGS) entry which is preliminary data.</text>
</comment>
<proteinExistence type="predicted"/>
<protein>
    <submittedName>
        <fullName evidence="1">Uncharacterized protein DUF1839</fullName>
    </submittedName>
</protein>
<dbReference type="InterPro" id="IPR014989">
    <property type="entry name" value="DUF1839"/>
</dbReference>
<evidence type="ECO:0000313" key="1">
    <source>
        <dbReference type="EMBL" id="TDP83897.1"/>
    </source>
</evidence>
<name>A0A4R6RDU9_9HYPH</name>
<evidence type="ECO:0000313" key="2">
    <source>
        <dbReference type="Proteomes" id="UP000294547"/>
    </source>
</evidence>
<dbReference type="Pfam" id="PF08893">
    <property type="entry name" value="DUF1839"/>
    <property type="match status" value="1"/>
</dbReference>
<dbReference type="Proteomes" id="UP000294547">
    <property type="component" value="Unassembled WGS sequence"/>
</dbReference>
<keyword evidence="2" id="KW-1185">Reference proteome</keyword>
<sequence length="335" mass="37042">MSALPAAREDTAAPAAVFPALSPDRHRPHSLHAAERSWPETNCSVDLFVEVIAALGLPPEALMGFTVTQDFEGDQFGFFKIPTEDLEALAGIRLAELAIFDEPERHVAEQVARGRLPLVELDSFFMPDTRGVSYRSEHGKTTVGVNRIDLSARRMEYFHNGGYFALDGADFEGVWRTAERSAEQPFLPYSEFLKFGPAPDLATLPARAAETLSRHLARRPADNPVRAFQARFAGQAAALYDRPAFFHKYAFNTLRQLGANFELLASMLEWLDAAGYGETDGAETDARAIAETAKVVQFQLARAVARRKADALPGQMEPAAEAWDRLMAKLDRRFG</sequence>
<dbReference type="AlphaFoldDB" id="A0A4R6RDU9"/>
<gene>
    <name evidence="1" type="ORF">EDD54_2494</name>
</gene>
<dbReference type="EMBL" id="SNXY01000008">
    <property type="protein sequence ID" value="TDP83897.1"/>
    <property type="molecule type" value="Genomic_DNA"/>
</dbReference>
<dbReference type="RefSeq" id="WP_126539600.1">
    <property type="nucleotide sequence ID" value="NZ_BSPM01000002.1"/>
</dbReference>
<dbReference type="OrthoDB" id="8477651at2"/>
<accession>A0A4R6RDU9</accession>